<keyword evidence="9" id="KW-1185">Reference proteome</keyword>
<dbReference type="SUPFAM" id="SSF51905">
    <property type="entry name" value="FAD/NAD(P)-binding domain"/>
    <property type="match status" value="1"/>
</dbReference>
<dbReference type="RefSeq" id="WP_152122596.1">
    <property type="nucleotide sequence ID" value="NZ_WELI01000001.1"/>
</dbReference>
<evidence type="ECO:0000256" key="4">
    <source>
        <dbReference type="ARBA" id="ARBA00023004"/>
    </source>
</evidence>
<dbReference type="PANTHER" id="PTHR43498">
    <property type="entry name" value="FERREDOXIN:COB-COM HETERODISULFIDE REDUCTASE SUBUNIT A"/>
    <property type="match status" value="1"/>
</dbReference>
<proteinExistence type="predicted"/>
<keyword evidence="3" id="KW-0560">Oxidoreductase</keyword>
<protein>
    <submittedName>
        <fullName evidence="8">FAD-dependent oxidoreductase</fullName>
    </submittedName>
</protein>
<gene>
    <name evidence="8" type="ORF">F5984_02850</name>
</gene>
<evidence type="ECO:0000256" key="6">
    <source>
        <dbReference type="SAM" id="MobiDB-lite"/>
    </source>
</evidence>
<feature type="transmembrane region" description="Helical" evidence="7">
    <location>
        <begin position="21"/>
        <end position="42"/>
    </location>
</feature>
<evidence type="ECO:0000256" key="5">
    <source>
        <dbReference type="ARBA" id="ARBA00023014"/>
    </source>
</evidence>
<dbReference type="InterPro" id="IPR036188">
    <property type="entry name" value="FAD/NAD-bd_sf"/>
</dbReference>
<dbReference type="GO" id="GO:0016491">
    <property type="term" value="F:oxidoreductase activity"/>
    <property type="evidence" value="ECO:0007669"/>
    <property type="project" value="UniProtKB-KW"/>
</dbReference>
<accession>A0A7J5U5H2</accession>
<keyword evidence="5" id="KW-0411">Iron-sulfur</keyword>
<reference evidence="8 9" key="1">
    <citation type="submission" date="2019-10" db="EMBL/GenBank/DDBJ databases">
        <title>Rudanella paleaurantiibacter sp. nov., isolated from sludge.</title>
        <authorList>
            <person name="Xu S.Q."/>
        </authorList>
    </citation>
    <scope>NUCLEOTIDE SEQUENCE [LARGE SCALE GENOMIC DNA]</scope>
    <source>
        <strain evidence="8 9">HX-22-17</strain>
    </source>
</reference>
<dbReference type="Gene3D" id="3.50.50.60">
    <property type="entry name" value="FAD/NAD(P)-binding domain"/>
    <property type="match status" value="1"/>
</dbReference>
<dbReference type="Proteomes" id="UP000488299">
    <property type="component" value="Unassembled WGS sequence"/>
</dbReference>
<dbReference type="Pfam" id="PF12831">
    <property type="entry name" value="FAD_oxidored"/>
    <property type="match status" value="1"/>
</dbReference>
<evidence type="ECO:0000256" key="7">
    <source>
        <dbReference type="SAM" id="Phobius"/>
    </source>
</evidence>
<evidence type="ECO:0000313" key="9">
    <source>
        <dbReference type="Proteomes" id="UP000488299"/>
    </source>
</evidence>
<keyword evidence="1" id="KW-0004">4Fe-4S</keyword>
<evidence type="ECO:0000313" key="8">
    <source>
        <dbReference type="EMBL" id="KAB7732901.1"/>
    </source>
</evidence>
<keyword evidence="4" id="KW-0408">Iron</keyword>
<keyword evidence="7" id="KW-1133">Transmembrane helix</keyword>
<feature type="compositionally biased region" description="Basic and acidic residues" evidence="6">
    <location>
        <begin position="628"/>
        <end position="649"/>
    </location>
</feature>
<evidence type="ECO:0000256" key="3">
    <source>
        <dbReference type="ARBA" id="ARBA00023002"/>
    </source>
</evidence>
<organism evidence="8 9">
    <name type="scientific">Rudanella paleaurantiibacter</name>
    <dbReference type="NCBI Taxonomy" id="2614655"/>
    <lineage>
        <taxon>Bacteria</taxon>
        <taxon>Pseudomonadati</taxon>
        <taxon>Bacteroidota</taxon>
        <taxon>Cytophagia</taxon>
        <taxon>Cytophagales</taxon>
        <taxon>Cytophagaceae</taxon>
        <taxon>Rudanella</taxon>
    </lineage>
</organism>
<keyword evidence="2" id="KW-0479">Metal-binding</keyword>
<evidence type="ECO:0000256" key="1">
    <source>
        <dbReference type="ARBA" id="ARBA00022485"/>
    </source>
</evidence>
<feature type="region of interest" description="Disordered" evidence="6">
    <location>
        <begin position="621"/>
        <end position="654"/>
    </location>
</feature>
<keyword evidence="7" id="KW-0472">Membrane</keyword>
<dbReference type="PANTHER" id="PTHR43498:SF1">
    <property type="entry name" value="COB--COM HETERODISULFIDE REDUCTASE IRON-SULFUR SUBUNIT A"/>
    <property type="match status" value="1"/>
</dbReference>
<dbReference type="AlphaFoldDB" id="A0A7J5U5H2"/>
<dbReference type="EMBL" id="WELI01000001">
    <property type="protein sequence ID" value="KAB7732901.1"/>
    <property type="molecule type" value="Genomic_DNA"/>
</dbReference>
<sequence>MIREQATDKRNLRTVRHEGDLIVVGGGLSGVCCAITAARAGIRVVLVQDRPVLGGNSSSEVRLWVLGATSHMGNNNRWAREGGVIDEILVENWYRNPEGNPLIYDTILLEKVMQEANITLLLNTAVYDVEKSATDTISLLRAFCAQNSTTYELAAPLFCDASGDGIVAFQAGAAFRMGAESKEEFGEKFAPSADYGELLGHSLYFYTKDTGRPVRFVPPAYALNDITQIPRYRRFNAKEYGCQLWWIEYGGRLDTVHDTERIKWELWKVVYGVWNYIKNSGQFPEAETMTLEWVGQIPGKRESRRFEGDYMLTQHDIVEQRTHPDAVAFGGWSIDLHPADGVFSEKPGCNQWHSKGIYQIPYRCLYSRNISNLFLAGRIISATHVAFGSSRVMGTSAHVGQAVGMAAALCTRDKLTPRDLAGPPVRSLQQELLKSGQHIPGLTLHDPNDLTHAATLTASSEFVLNNLPPDGPLQPLTDSAAQMLPLPTGAIPHLTAFVTAEAETTLTVELRRSESRPGSKPHNHTPDITLQTLTVELRKGRQEVQLPFGVSLDEAQYVFVCFMKNPLVSLQYSAMRATGVLSVFNKTNPAVSNYGKQEPTEDIGVETFEFWCPDRRPKGHNVALRIEPGNERPGNERPGNERPGNERPGIRLFGPENVRNGLQRPTNQPNAWVAGLTDPNPTLTLTWPAKQRISRVELSFDTDFDHPLETVIMLNPETVSPFCVQDYVLCNDQKERIYEKTGNYQARNTIRFETPVQTSSLTLHLKTPSGTVPASLLEVRCYEE</sequence>
<comment type="caution">
    <text evidence="8">The sequence shown here is derived from an EMBL/GenBank/DDBJ whole genome shotgun (WGS) entry which is preliminary data.</text>
</comment>
<dbReference type="GO" id="GO:0051539">
    <property type="term" value="F:4 iron, 4 sulfur cluster binding"/>
    <property type="evidence" value="ECO:0007669"/>
    <property type="project" value="UniProtKB-KW"/>
</dbReference>
<dbReference type="GO" id="GO:0046872">
    <property type="term" value="F:metal ion binding"/>
    <property type="evidence" value="ECO:0007669"/>
    <property type="project" value="UniProtKB-KW"/>
</dbReference>
<keyword evidence="7" id="KW-0812">Transmembrane</keyword>
<name>A0A7J5U5H2_9BACT</name>
<evidence type="ECO:0000256" key="2">
    <source>
        <dbReference type="ARBA" id="ARBA00022723"/>
    </source>
</evidence>
<dbReference type="InterPro" id="IPR039650">
    <property type="entry name" value="HdrA-like"/>
</dbReference>